<comment type="caution">
    <text evidence="1">The sequence shown here is derived from an EMBL/GenBank/DDBJ whole genome shotgun (WGS) entry which is preliminary data.</text>
</comment>
<gene>
    <name evidence="1" type="ORF">CYNAS_LOCUS4195</name>
</gene>
<sequence>MLREVNQYDYTKTDDNTFSTVIGTEVTFVVERKNIGKKHPAVCTLMLPDGTTLELAAPVAASKLWDALQDSHIRSVVQRDAIVECFFRAITKKHETTVIDDNTIRIVAHFDGRTAVITLARTWYGGEFVKEITFDTPDDEENETTTYKDIKVKVGTCIIPLAVETHNSEKEARLLDFTKHVVDTANQYQHLTRIGC</sequence>
<reference evidence="1" key="1">
    <citation type="submission" date="2023-07" db="EMBL/GenBank/DDBJ databases">
        <authorList>
            <consortium name="CYATHOMIX"/>
        </authorList>
    </citation>
    <scope>NUCLEOTIDE SEQUENCE</scope>
    <source>
        <strain evidence="1">N/A</strain>
    </source>
</reference>
<name>A0AA36DR29_CYLNA</name>
<dbReference type="AlphaFoldDB" id="A0AA36DR29"/>
<organism evidence="1 2">
    <name type="scientific">Cylicocyclus nassatus</name>
    <name type="common">Nematode worm</name>
    <dbReference type="NCBI Taxonomy" id="53992"/>
    <lineage>
        <taxon>Eukaryota</taxon>
        <taxon>Metazoa</taxon>
        <taxon>Ecdysozoa</taxon>
        <taxon>Nematoda</taxon>
        <taxon>Chromadorea</taxon>
        <taxon>Rhabditida</taxon>
        <taxon>Rhabditina</taxon>
        <taxon>Rhabditomorpha</taxon>
        <taxon>Strongyloidea</taxon>
        <taxon>Strongylidae</taxon>
        <taxon>Cylicocyclus</taxon>
    </lineage>
</organism>
<dbReference type="Proteomes" id="UP001176961">
    <property type="component" value="Unassembled WGS sequence"/>
</dbReference>
<proteinExistence type="predicted"/>
<accession>A0AA36DR29</accession>
<protein>
    <submittedName>
        <fullName evidence="1">Uncharacterized protein</fullName>
    </submittedName>
</protein>
<evidence type="ECO:0000313" key="1">
    <source>
        <dbReference type="EMBL" id="CAJ0592212.1"/>
    </source>
</evidence>
<keyword evidence="2" id="KW-1185">Reference proteome</keyword>
<dbReference type="EMBL" id="CATQJL010000023">
    <property type="protein sequence ID" value="CAJ0592212.1"/>
    <property type="molecule type" value="Genomic_DNA"/>
</dbReference>
<evidence type="ECO:0000313" key="2">
    <source>
        <dbReference type="Proteomes" id="UP001176961"/>
    </source>
</evidence>